<reference evidence="1 2" key="1">
    <citation type="journal article" date="2019" name="Nat. Ecol. Evol.">
        <title>Megaphylogeny resolves global patterns of mushroom evolution.</title>
        <authorList>
            <person name="Varga T."/>
            <person name="Krizsan K."/>
            <person name="Foldi C."/>
            <person name="Dima B."/>
            <person name="Sanchez-Garcia M."/>
            <person name="Sanchez-Ramirez S."/>
            <person name="Szollosi G.J."/>
            <person name="Szarkandi J.G."/>
            <person name="Papp V."/>
            <person name="Albert L."/>
            <person name="Andreopoulos W."/>
            <person name="Angelini C."/>
            <person name="Antonin V."/>
            <person name="Barry K.W."/>
            <person name="Bougher N.L."/>
            <person name="Buchanan P."/>
            <person name="Buyck B."/>
            <person name="Bense V."/>
            <person name="Catcheside P."/>
            <person name="Chovatia M."/>
            <person name="Cooper J."/>
            <person name="Damon W."/>
            <person name="Desjardin D."/>
            <person name="Finy P."/>
            <person name="Geml J."/>
            <person name="Haridas S."/>
            <person name="Hughes K."/>
            <person name="Justo A."/>
            <person name="Karasinski D."/>
            <person name="Kautmanova I."/>
            <person name="Kiss B."/>
            <person name="Kocsube S."/>
            <person name="Kotiranta H."/>
            <person name="LaButti K.M."/>
            <person name="Lechner B.E."/>
            <person name="Liimatainen K."/>
            <person name="Lipzen A."/>
            <person name="Lukacs Z."/>
            <person name="Mihaltcheva S."/>
            <person name="Morgado L.N."/>
            <person name="Niskanen T."/>
            <person name="Noordeloos M.E."/>
            <person name="Ohm R.A."/>
            <person name="Ortiz-Santana B."/>
            <person name="Ovrebo C."/>
            <person name="Racz N."/>
            <person name="Riley R."/>
            <person name="Savchenko A."/>
            <person name="Shiryaev A."/>
            <person name="Soop K."/>
            <person name="Spirin V."/>
            <person name="Szebenyi C."/>
            <person name="Tomsovsky M."/>
            <person name="Tulloss R.E."/>
            <person name="Uehling J."/>
            <person name="Grigoriev I.V."/>
            <person name="Vagvolgyi C."/>
            <person name="Papp T."/>
            <person name="Martin F.M."/>
            <person name="Miettinen O."/>
            <person name="Hibbett D.S."/>
            <person name="Nagy L.G."/>
        </authorList>
    </citation>
    <scope>NUCLEOTIDE SEQUENCE [LARGE SCALE GENOMIC DNA]</scope>
    <source>
        <strain evidence="1 2">NL-1719</strain>
    </source>
</reference>
<keyword evidence="2" id="KW-1185">Reference proteome</keyword>
<organism evidence="1 2">
    <name type="scientific">Pluteus cervinus</name>
    <dbReference type="NCBI Taxonomy" id="181527"/>
    <lineage>
        <taxon>Eukaryota</taxon>
        <taxon>Fungi</taxon>
        <taxon>Dikarya</taxon>
        <taxon>Basidiomycota</taxon>
        <taxon>Agaricomycotina</taxon>
        <taxon>Agaricomycetes</taxon>
        <taxon>Agaricomycetidae</taxon>
        <taxon>Agaricales</taxon>
        <taxon>Pluteineae</taxon>
        <taxon>Pluteaceae</taxon>
        <taxon>Pluteus</taxon>
    </lineage>
</organism>
<evidence type="ECO:0000313" key="2">
    <source>
        <dbReference type="Proteomes" id="UP000308600"/>
    </source>
</evidence>
<gene>
    <name evidence="1" type="ORF">BDN72DRAFT_770649</name>
</gene>
<accession>A0ACD3AP29</accession>
<proteinExistence type="predicted"/>
<feature type="non-terminal residue" evidence="1">
    <location>
        <position position="1"/>
    </location>
</feature>
<sequence length="204" mass="23510">FVELTENDEVVPVMLKYMHKQRQPDIKKMDFKVLKGLAEASEKYFIYSAMDICKIQMESFAKVHPLDVLNYAAKHYYPEICDLCAPATLGMSLKKVQLALGPTNALRWATYREGFLDIIRTQNTPPVVQHKGGFMTCELWKEVDIQSRVMRRVLADPQCLLSVSWRSEMLALFSECQHCMIRVTLWVDGMRRSAITLPVFSEVV</sequence>
<name>A0ACD3AP29_9AGAR</name>
<evidence type="ECO:0000313" key="1">
    <source>
        <dbReference type="EMBL" id="TFK67468.1"/>
    </source>
</evidence>
<dbReference type="Proteomes" id="UP000308600">
    <property type="component" value="Unassembled WGS sequence"/>
</dbReference>
<protein>
    <submittedName>
        <fullName evidence="1">Uncharacterized protein</fullName>
    </submittedName>
</protein>
<dbReference type="EMBL" id="ML208375">
    <property type="protein sequence ID" value="TFK67468.1"/>
    <property type="molecule type" value="Genomic_DNA"/>
</dbReference>